<accession>A0A1G2R3L3</accession>
<sequence length="234" mass="25963">MGVWIAAFAGGLCDYPTWLKITAARAIHCAPIEGNTIVIRSKQRDKNPPNQNTDDIGLSYLAALCEELRRSGEQVWVSVINDPRRQVLISGTPSGIAKVSNSLEGLQNPNRDIAEINLGPPWHTQLLAPARAEIAKAFPPASSLYHLSVPLLVLNKRGRLRQIRKPEEVIAAMLHELTEPFNYFRMASQLPPVELHEVSVVGRPFLQKLTRQINPELNLQRQPQASTIPQQAPA</sequence>
<gene>
    <name evidence="1" type="ORF">A3C04_01120</name>
</gene>
<dbReference type="Gene3D" id="3.30.70.250">
    <property type="entry name" value="Malonyl-CoA ACP transacylase, ACP-binding"/>
    <property type="match status" value="1"/>
</dbReference>
<evidence type="ECO:0000313" key="2">
    <source>
        <dbReference type="Proteomes" id="UP000178092"/>
    </source>
</evidence>
<dbReference type="InterPro" id="IPR001227">
    <property type="entry name" value="Ac_transferase_dom_sf"/>
</dbReference>
<dbReference type="GO" id="GO:0016740">
    <property type="term" value="F:transferase activity"/>
    <property type="evidence" value="ECO:0007669"/>
    <property type="project" value="InterPro"/>
</dbReference>
<comment type="caution">
    <text evidence="1">The sequence shown here is derived from an EMBL/GenBank/DDBJ whole genome shotgun (WGS) entry which is preliminary data.</text>
</comment>
<dbReference type="AlphaFoldDB" id="A0A1G2R3L3"/>
<evidence type="ECO:0000313" key="1">
    <source>
        <dbReference type="EMBL" id="OHA67307.1"/>
    </source>
</evidence>
<reference evidence="1 2" key="1">
    <citation type="journal article" date="2016" name="Nat. Commun.">
        <title>Thousands of microbial genomes shed light on interconnected biogeochemical processes in an aquifer system.</title>
        <authorList>
            <person name="Anantharaman K."/>
            <person name="Brown C.T."/>
            <person name="Hug L.A."/>
            <person name="Sharon I."/>
            <person name="Castelle C.J."/>
            <person name="Probst A.J."/>
            <person name="Thomas B.C."/>
            <person name="Singh A."/>
            <person name="Wilkins M.J."/>
            <person name="Karaoz U."/>
            <person name="Brodie E.L."/>
            <person name="Williams K.H."/>
            <person name="Hubbard S.S."/>
            <person name="Banfield J.F."/>
        </authorList>
    </citation>
    <scope>NUCLEOTIDE SEQUENCE [LARGE SCALE GENOMIC DNA]</scope>
</reference>
<organism evidence="1 2">
    <name type="scientific">Candidatus Wildermuthbacteria bacterium RIFCSPHIGHO2_02_FULL_45_25</name>
    <dbReference type="NCBI Taxonomy" id="1802450"/>
    <lineage>
        <taxon>Bacteria</taxon>
        <taxon>Candidatus Wildermuthiibacteriota</taxon>
    </lineage>
</organism>
<dbReference type="EMBL" id="MHTV01000013">
    <property type="protein sequence ID" value="OHA67307.1"/>
    <property type="molecule type" value="Genomic_DNA"/>
</dbReference>
<name>A0A1G2R3L3_9BACT</name>
<protein>
    <submittedName>
        <fullName evidence="1">Uncharacterized protein</fullName>
    </submittedName>
</protein>
<dbReference type="Proteomes" id="UP000178092">
    <property type="component" value="Unassembled WGS sequence"/>
</dbReference>
<proteinExistence type="predicted"/>
<dbReference type="Gene3D" id="3.40.366.10">
    <property type="entry name" value="Malonyl-Coenzyme A Acyl Carrier Protein, domain 2"/>
    <property type="match status" value="1"/>
</dbReference>